<evidence type="ECO:0000256" key="12">
    <source>
        <dbReference type="ARBA" id="ARBA00048523"/>
    </source>
</evidence>
<dbReference type="SFLD" id="SFLDG01137">
    <property type="entry name" value="C1.6.1:_Phosphoserine_Phosphat"/>
    <property type="match status" value="1"/>
</dbReference>
<evidence type="ECO:0000256" key="8">
    <source>
        <dbReference type="ARBA" id="ARBA00022842"/>
    </source>
</evidence>
<evidence type="ECO:0000256" key="13">
    <source>
        <dbReference type="PIRSR" id="PIRSR604469-1"/>
    </source>
</evidence>
<dbReference type="Gene3D" id="3.40.50.1000">
    <property type="entry name" value="HAD superfamily/HAD-like"/>
    <property type="match status" value="1"/>
</dbReference>
<keyword evidence="7 14" id="KW-0378">Hydrolase</keyword>
<feature type="active site" description="Nucleophile" evidence="13">
    <location>
        <position position="86"/>
    </location>
</feature>
<evidence type="ECO:0000313" key="15">
    <source>
        <dbReference type="Proteomes" id="UP000251995"/>
    </source>
</evidence>
<dbReference type="GO" id="GO:0006564">
    <property type="term" value="P:L-serine biosynthetic process"/>
    <property type="evidence" value="ECO:0007669"/>
    <property type="project" value="UniProtKB-KW"/>
</dbReference>
<comment type="similarity">
    <text evidence="3">Belongs to the HAD-like hydrolase superfamily. SerB family.</text>
</comment>
<dbReference type="SFLD" id="SFLDF00029">
    <property type="entry name" value="phosphoserine_phosphatase"/>
    <property type="match status" value="1"/>
</dbReference>
<dbReference type="OrthoDB" id="9792539at2"/>
<dbReference type="Proteomes" id="UP000251995">
    <property type="component" value="Chromosome"/>
</dbReference>
<dbReference type="GO" id="GO:0005737">
    <property type="term" value="C:cytoplasm"/>
    <property type="evidence" value="ECO:0007669"/>
    <property type="project" value="TreeGrafter"/>
</dbReference>
<evidence type="ECO:0000256" key="10">
    <source>
        <dbReference type="ARBA" id="ARBA00031693"/>
    </source>
</evidence>
<evidence type="ECO:0000256" key="9">
    <source>
        <dbReference type="ARBA" id="ARBA00023299"/>
    </source>
</evidence>
<name>A0A344UWW5_9ACTN</name>
<dbReference type="SFLD" id="SFLDG01136">
    <property type="entry name" value="C1.6:_Phosphoserine_Phosphatas"/>
    <property type="match status" value="1"/>
</dbReference>
<evidence type="ECO:0000256" key="2">
    <source>
        <dbReference type="ARBA" id="ARBA00005135"/>
    </source>
</evidence>
<organism evidence="14 15">
    <name type="scientific">Acidipropionibacterium virtanenii</name>
    <dbReference type="NCBI Taxonomy" id="2057246"/>
    <lineage>
        <taxon>Bacteria</taxon>
        <taxon>Bacillati</taxon>
        <taxon>Actinomycetota</taxon>
        <taxon>Actinomycetes</taxon>
        <taxon>Propionibacteriales</taxon>
        <taxon>Propionibacteriaceae</taxon>
        <taxon>Acidipropionibacterium</taxon>
    </lineage>
</organism>
<evidence type="ECO:0000256" key="7">
    <source>
        <dbReference type="ARBA" id="ARBA00022801"/>
    </source>
</evidence>
<dbReference type="GO" id="GO:0036424">
    <property type="term" value="F:L-phosphoserine phosphatase activity"/>
    <property type="evidence" value="ECO:0007669"/>
    <property type="project" value="InterPro"/>
</dbReference>
<evidence type="ECO:0000256" key="6">
    <source>
        <dbReference type="ARBA" id="ARBA00022723"/>
    </source>
</evidence>
<dbReference type="Pfam" id="PF12710">
    <property type="entry name" value="HAD"/>
    <property type="match status" value="1"/>
</dbReference>
<comment type="cofactor">
    <cofactor evidence="1">
        <name>Mg(2+)</name>
        <dbReference type="ChEBI" id="CHEBI:18420"/>
    </cofactor>
</comment>
<evidence type="ECO:0000256" key="4">
    <source>
        <dbReference type="ARBA" id="ARBA00012640"/>
    </source>
</evidence>
<dbReference type="EMBL" id="CP025198">
    <property type="protein sequence ID" value="AXE39763.1"/>
    <property type="molecule type" value="Genomic_DNA"/>
</dbReference>
<keyword evidence="9" id="KW-0718">Serine biosynthesis</keyword>
<keyword evidence="5" id="KW-0028">Amino-acid biosynthesis</keyword>
<dbReference type="SUPFAM" id="SSF56784">
    <property type="entry name" value="HAD-like"/>
    <property type="match status" value="1"/>
</dbReference>
<accession>A0A344UWW5</accession>
<keyword evidence="8" id="KW-0460">Magnesium</keyword>
<dbReference type="PANTHER" id="PTHR43344">
    <property type="entry name" value="PHOSPHOSERINE PHOSPHATASE"/>
    <property type="match status" value="1"/>
</dbReference>
<comment type="pathway">
    <text evidence="2">Amino-acid biosynthesis; L-serine biosynthesis; L-serine from 3-phospho-D-glycerate: step 3/3.</text>
</comment>
<evidence type="ECO:0000256" key="5">
    <source>
        <dbReference type="ARBA" id="ARBA00022605"/>
    </source>
</evidence>
<dbReference type="PANTHER" id="PTHR43344:SF2">
    <property type="entry name" value="PHOSPHOSERINE PHOSPHATASE"/>
    <property type="match status" value="1"/>
</dbReference>
<dbReference type="InterPro" id="IPR036412">
    <property type="entry name" value="HAD-like_sf"/>
</dbReference>
<comment type="catalytic activity">
    <reaction evidence="11">
        <text>O-phospho-L-serine + H2O = L-serine + phosphate</text>
        <dbReference type="Rhea" id="RHEA:21208"/>
        <dbReference type="ChEBI" id="CHEBI:15377"/>
        <dbReference type="ChEBI" id="CHEBI:33384"/>
        <dbReference type="ChEBI" id="CHEBI:43474"/>
        <dbReference type="ChEBI" id="CHEBI:57524"/>
        <dbReference type="EC" id="3.1.3.3"/>
    </reaction>
</comment>
<evidence type="ECO:0000256" key="11">
    <source>
        <dbReference type="ARBA" id="ARBA00048138"/>
    </source>
</evidence>
<dbReference type="GO" id="GO:0000287">
    <property type="term" value="F:magnesium ion binding"/>
    <property type="evidence" value="ECO:0007669"/>
    <property type="project" value="TreeGrafter"/>
</dbReference>
<dbReference type="NCBIfam" id="TIGR01488">
    <property type="entry name" value="HAD-SF-IB"/>
    <property type="match status" value="1"/>
</dbReference>
<evidence type="ECO:0000256" key="1">
    <source>
        <dbReference type="ARBA" id="ARBA00001946"/>
    </source>
</evidence>
<dbReference type="EC" id="3.1.3.3" evidence="4"/>
<evidence type="ECO:0000313" key="14">
    <source>
        <dbReference type="EMBL" id="AXE39763.1"/>
    </source>
</evidence>
<dbReference type="RefSeq" id="WP_114045590.1">
    <property type="nucleotide sequence ID" value="NZ_CP025198.1"/>
</dbReference>
<dbReference type="NCBIfam" id="TIGR00338">
    <property type="entry name" value="serB"/>
    <property type="match status" value="1"/>
</dbReference>
<dbReference type="InterPro" id="IPR004469">
    <property type="entry name" value="PSP"/>
</dbReference>
<gene>
    <name evidence="14" type="ORF">JS278_02625</name>
</gene>
<reference evidence="14 15" key="1">
    <citation type="submission" date="2017-12" db="EMBL/GenBank/DDBJ databases">
        <title>The whole genome sequence of the Acidipropionibacterium virtanenii sp. nov. type strain JS278.</title>
        <authorList>
            <person name="Laine P."/>
            <person name="Deptula P."/>
            <person name="Varmanen P."/>
            <person name="Auvinen P."/>
        </authorList>
    </citation>
    <scope>NUCLEOTIDE SEQUENCE [LARGE SCALE GENOMIC DNA]</scope>
    <source>
        <strain evidence="14 15">JS278</strain>
    </source>
</reference>
<dbReference type="InterPro" id="IPR023214">
    <property type="entry name" value="HAD_sf"/>
</dbReference>
<keyword evidence="6" id="KW-0479">Metal-binding</keyword>
<dbReference type="UniPathway" id="UPA00135">
    <property type="reaction ID" value="UER00198"/>
</dbReference>
<sequence length="288" mass="31040">MATRIVLLAPPDRLDPLRRIAAPLWSQAGTARALNRDAWWALGFRLPRQPTQEIRELAARARTEGVDVVEIREPLASWLPGLLVSDVDSTITRTEAIDLLGEAAGKADEVAGITARAMAGEMDFAESLRARVACLEGLPAEAVDEAARATVITEGARRLVQAAHRAGCRFTMVSGGFTRMVEPLARKLGADAFVANDLEILDGRCTGRVLGDIVDRRAKARYLRRWTESYGVDPRLTVAIGDGANDLDMMAEAGMSIAFCAKPVVVEAADAAISLPRMDALAALWARP</sequence>
<feature type="active site" description="Proton donor" evidence="13">
    <location>
        <position position="88"/>
    </location>
</feature>
<protein>
    <recommendedName>
        <fullName evidence="4">phosphoserine phosphatase</fullName>
        <ecNumber evidence="4">3.1.3.3</ecNumber>
    </recommendedName>
    <alternativeName>
        <fullName evidence="10">O-phosphoserine phosphohydrolase</fullName>
    </alternativeName>
</protein>
<dbReference type="InterPro" id="IPR050582">
    <property type="entry name" value="HAD-like_SerB"/>
</dbReference>
<evidence type="ECO:0000256" key="3">
    <source>
        <dbReference type="ARBA" id="ARBA00009184"/>
    </source>
</evidence>
<dbReference type="AlphaFoldDB" id="A0A344UWW5"/>
<comment type="catalytic activity">
    <reaction evidence="12">
        <text>O-phospho-D-serine + H2O = D-serine + phosphate</text>
        <dbReference type="Rhea" id="RHEA:24873"/>
        <dbReference type="ChEBI" id="CHEBI:15377"/>
        <dbReference type="ChEBI" id="CHEBI:35247"/>
        <dbReference type="ChEBI" id="CHEBI:43474"/>
        <dbReference type="ChEBI" id="CHEBI:58680"/>
        <dbReference type="EC" id="3.1.3.3"/>
    </reaction>
</comment>
<dbReference type="KEGG" id="acij:JS278_02625"/>
<keyword evidence="15" id="KW-1185">Reference proteome</keyword>
<proteinExistence type="inferred from homology"/>
<dbReference type="SFLD" id="SFLDS00003">
    <property type="entry name" value="Haloacid_Dehalogenase"/>
    <property type="match status" value="1"/>
</dbReference>